<evidence type="ECO:0000256" key="6">
    <source>
        <dbReference type="SAM" id="Phobius"/>
    </source>
</evidence>
<name>A0A427XWH3_9TREE</name>
<dbReference type="EMBL" id="RSCE01000004">
    <property type="protein sequence ID" value="RSH83121.1"/>
    <property type="molecule type" value="Genomic_DNA"/>
</dbReference>
<organism evidence="7 8">
    <name type="scientific">Apiotrichum porosum</name>
    <dbReference type="NCBI Taxonomy" id="105984"/>
    <lineage>
        <taxon>Eukaryota</taxon>
        <taxon>Fungi</taxon>
        <taxon>Dikarya</taxon>
        <taxon>Basidiomycota</taxon>
        <taxon>Agaricomycotina</taxon>
        <taxon>Tremellomycetes</taxon>
        <taxon>Trichosporonales</taxon>
        <taxon>Trichosporonaceae</taxon>
        <taxon>Apiotrichum</taxon>
    </lineage>
</organism>
<keyword evidence="2 6" id="KW-0812">Transmembrane</keyword>
<comment type="caution">
    <text evidence="7">The sequence shown here is derived from an EMBL/GenBank/DDBJ whole genome shotgun (WGS) entry which is preliminary data.</text>
</comment>
<keyword evidence="4 6" id="KW-0472">Membrane</keyword>
<feature type="compositionally biased region" description="Polar residues" evidence="5">
    <location>
        <begin position="687"/>
        <end position="698"/>
    </location>
</feature>
<dbReference type="PANTHER" id="PTHR10231">
    <property type="entry name" value="NUCLEOTIDE-SUGAR TRANSMEMBRANE TRANSPORTER"/>
    <property type="match status" value="1"/>
</dbReference>
<feature type="transmembrane region" description="Helical" evidence="6">
    <location>
        <begin position="219"/>
        <end position="238"/>
    </location>
</feature>
<dbReference type="GO" id="GO:0000139">
    <property type="term" value="C:Golgi membrane"/>
    <property type="evidence" value="ECO:0007669"/>
    <property type="project" value="InterPro"/>
</dbReference>
<dbReference type="STRING" id="105984.A0A427XWH3"/>
<comment type="subcellular location">
    <subcellularLocation>
        <location evidence="1">Membrane</location>
        <topology evidence="1">Multi-pass membrane protein</topology>
    </subcellularLocation>
</comment>
<sequence length="728" mass="76549">MSPAPASPIGRGPVRRGTANTQGSGPLNPAAGTSTAGARRPSLMNGKRDTDTDEGIVMREKDRDDVVVQGKAGGREVGVTRPKRRLSSGHETGYGGGNGRCYGEELEAQRKPLPSLPHPSIIAGECPPSRALSATSSPPVSPSSAGQPNFAYEHLATQARSINSSTATPSFPAIAQATHSPVSYLREARLEEKPLPPYVPVTQSKASDSPRLFGIELKWISLVTLALQNAFLTIIMHYSRITTAPNKTYSAAAAVLLNELLKGSISTVVALKRIDDNMTSQGSAWHEKELKRDNRNAPAKSPFTVFHPTRLQALARGVFSGDCYKLAVPAILYVVQNNLQYVAASNLDVATFQVTYQMKILTTAFFSVLMLGKRLSRAKWAALFMLALGVGIVQLQTTGAGHAAAPVPVPSPTIANNVDGGHEHALRAEIPAAAEDAILAPMRVMNPFKGFLAVTLACLTSGLAGVYFELILKSGGGGGGAAPDLWVRNTQLSLFSLIPAVIPILFAEVPAGMSWASSVASKFAHFNGWAIGTVLTQTFGGLITAIVIRYSDNIMKGFATSLSIIISFLASVALFNYHVTLAFVVGAGIVLSATYLYNSPNVPDAPPTRTAIAVAPGSPIPTSAPILGEPQAPSRTSSVINLLGLGSRPNSRRPSATDLHLAAQFPLSAPAALSRSGSYNGGPGGFTHSSHNSNTELNQFGRVSPNRTPPPSATKPKPSLTVMTGSEH</sequence>
<dbReference type="OrthoDB" id="408493at2759"/>
<gene>
    <name evidence="7" type="ORF">EHS24_006779</name>
</gene>
<dbReference type="GO" id="GO:0015165">
    <property type="term" value="F:pyrimidine nucleotide-sugar transmembrane transporter activity"/>
    <property type="evidence" value="ECO:0007669"/>
    <property type="project" value="InterPro"/>
</dbReference>
<reference evidence="7 8" key="1">
    <citation type="submission" date="2018-11" db="EMBL/GenBank/DDBJ databases">
        <title>Genome sequence of Apiotrichum porosum DSM 27194.</title>
        <authorList>
            <person name="Aliyu H."/>
            <person name="Gorte O."/>
            <person name="Ochsenreither K."/>
        </authorList>
    </citation>
    <scope>NUCLEOTIDE SEQUENCE [LARGE SCALE GENOMIC DNA]</scope>
    <source>
        <strain evidence="7 8">DSM 27194</strain>
    </source>
</reference>
<feature type="transmembrane region" description="Helical" evidence="6">
    <location>
        <begin position="492"/>
        <end position="516"/>
    </location>
</feature>
<evidence type="ECO:0000256" key="5">
    <source>
        <dbReference type="SAM" id="MobiDB-lite"/>
    </source>
</evidence>
<evidence type="ECO:0000256" key="4">
    <source>
        <dbReference type="ARBA" id="ARBA00023136"/>
    </source>
</evidence>
<evidence type="ECO:0000256" key="1">
    <source>
        <dbReference type="ARBA" id="ARBA00004141"/>
    </source>
</evidence>
<feature type="region of interest" description="Disordered" evidence="5">
    <location>
        <begin position="674"/>
        <end position="728"/>
    </location>
</feature>
<dbReference type="Pfam" id="PF04142">
    <property type="entry name" value="Nuc_sug_transp"/>
    <property type="match status" value="1"/>
</dbReference>
<protein>
    <recommendedName>
        <fullName evidence="9">UDP-galactose transporter</fullName>
    </recommendedName>
</protein>
<dbReference type="RefSeq" id="XP_028477073.1">
    <property type="nucleotide sequence ID" value="XM_028622181.1"/>
</dbReference>
<dbReference type="GeneID" id="39591322"/>
<proteinExistence type="predicted"/>
<feature type="region of interest" description="Disordered" evidence="5">
    <location>
        <begin position="1"/>
        <end position="102"/>
    </location>
</feature>
<dbReference type="InterPro" id="IPR007271">
    <property type="entry name" value="Nuc_sug_transpt"/>
</dbReference>
<dbReference type="Proteomes" id="UP000279236">
    <property type="component" value="Unassembled WGS sequence"/>
</dbReference>
<feature type="region of interest" description="Disordered" evidence="5">
    <location>
        <begin position="123"/>
        <end position="148"/>
    </location>
</feature>
<keyword evidence="8" id="KW-1185">Reference proteome</keyword>
<evidence type="ECO:0000256" key="3">
    <source>
        <dbReference type="ARBA" id="ARBA00022989"/>
    </source>
</evidence>
<evidence type="ECO:0000313" key="8">
    <source>
        <dbReference type="Proteomes" id="UP000279236"/>
    </source>
</evidence>
<dbReference type="SUPFAM" id="SSF103481">
    <property type="entry name" value="Multidrug resistance efflux transporter EmrE"/>
    <property type="match status" value="1"/>
</dbReference>
<feature type="compositionally biased region" description="Low complexity" evidence="5">
    <location>
        <begin position="131"/>
        <end position="145"/>
    </location>
</feature>
<evidence type="ECO:0008006" key="9">
    <source>
        <dbReference type="Google" id="ProtNLM"/>
    </source>
</evidence>
<feature type="compositionally biased region" description="Basic and acidic residues" evidence="5">
    <location>
        <begin position="46"/>
        <end position="66"/>
    </location>
</feature>
<feature type="compositionally biased region" description="Polar residues" evidence="5">
    <location>
        <begin position="18"/>
        <end position="36"/>
    </location>
</feature>
<evidence type="ECO:0000313" key="7">
    <source>
        <dbReference type="EMBL" id="RSH83121.1"/>
    </source>
</evidence>
<feature type="transmembrane region" description="Helical" evidence="6">
    <location>
        <begin position="451"/>
        <end position="472"/>
    </location>
</feature>
<keyword evidence="3 6" id="KW-1133">Transmembrane helix</keyword>
<feature type="transmembrane region" description="Helical" evidence="6">
    <location>
        <begin position="557"/>
        <end position="575"/>
    </location>
</feature>
<dbReference type="NCBIfam" id="TIGR00803">
    <property type="entry name" value="nst"/>
    <property type="match status" value="2"/>
</dbReference>
<feature type="transmembrane region" description="Helical" evidence="6">
    <location>
        <begin position="380"/>
        <end position="397"/>
    </location>
</feature>
<dbReference type="AlphaFoldDB" id="A0A427XWH3"/>
<accession>A0A427XWH3</accession>
<feature type="transmembrane region" description="Helical" evidence="6">
    <location>
        <begin position="528"/>
        <end position="550"/>
    </location>
</feature>
<evidence type="ECO:0000256" key="2">
    <source>
        <dbReference type="ARBA" id="ARBA00022692"/>
    </source>
</evidence>
<dbReference type="InterPro" id="IPR037185">
    <property type="entry name" value="EmrE-like"/>
</dbReference>